<organism evidence="1 2">
    <name type="scientific">Fuerstiella marisgermanici</name>
    <dbReference type="NCBI Taxonomy" id="1891926"/>
    <lineage>
        <taxon>Bacteria</taxon>
        <taxon>Pseudomonadati</taxon>
        <taxon>Planctomycetota</taxon>
        <taxon>Planctomycetia</taxon>
        <taxon>Planctomycetales</taxon>
        <taxon>Planctomycetaceae</taxon>
        <taxon>Fuerstiella</taxon>
    </lineage>
</organism>
<proteinExistence type="predicted"/>
<dbReference type="InterPro" id="IPR025659">
    <property type="entry name" value="Tubby-like_C"/>
</dbReference>
<dbReference type="RefSeq" id="WP_077022659.1">
    <property type="nucleotide sequence ID" value="NZ_CP017641.1"/>
</dbReference>
<dbReference type="Proteomes" id="UP000187735">
    <property type="component" value="Chromosome"/>
</dbReference>
<protein>
    <submittedName>
        <fullName evidence="1">Scramblase</fullName>
    </submittedName>
</protein>
<dbReference type="PANTHER" id="PTHR23248:SF9">
    <property type="entry name" value="PHOSPHOLIPID SCRAMBLASE"/>
    <property type="match status" value="1"/>
</dbReference>
<evidence type="ECO:0000313" key="1">
    <source>
        <dbReference type="EMBL" id="APZ90815.1"/>
    </source>
</evidence>
<evidence type="ECO:0000313" key="2">
    <source>
        <dbReference type="Proteomes" id="UP000187735"/>
    </source>
</evidence>
<dbReference type="InterPro" id="IPR038595">
    <property type="entry name" value="LOR_sf"/>
</dbReference>
<dbReference type="EMBL" id="CP017641">
    <property type="protein sequence ID" value="APZ90815.1"/>
    <property type="molecule type" value="Genomic_DNA"/>
</dbReference>
<dbReference type="GO" id="GO:0005886">
    <property type="term" value="C:plasma membrane"/>
    <property type="evidence" value="ECO:0007669"/>
    <property type="project" value="TreeGrafter"/>
</dbReference>
<dbReference type="Pfam" id="PF03803">
    <property type="entry name" value="Scramblase"/>
    <property type="match status" value="1"/>
</dbReference>
<dbReference type="AlphaFoldDB" id="A0A1P8W9T4"/>
<gene>
    <name evidence="1" type="ORF">Fuma_00399</name>
</gene>
<name>A0A1P8W9T4_9PLAN</name>
<dbReference type="STRING" id="1891926.Fuma_00399"/>
<dbReference type="Gene3D" id="2.40.160.200">
    <property type="entry name" value="LURP1-related"/>
    <property type="match status" value="1"/>
</dbReference>
<dbReference type="OrthoDB" id="652307at2"/>
<keyword evidence="2" id="KW-1185">Reference proteome</keyword>
<dbReference type="GO" id="GO:0017128">
    <property type="term" value="F:phospholipid scramblase activity"/>
    <property type="evidence" value="ECO:0007669"/>
    <property type="project" value="InterPro"/>
</dbReference>
<dbReference type="PANTHER" id="PTHR23248">
    <property type="entry name" value="PHOSPHOLIPID SCRAMBLASE-RELATED"/>
    <property type="match status" value="1"/>
</dbReference>
<reference evidence="1 2" key="1">
    <citation type="journal article" date="2016" name="Front. Microbiol.">
        <title>Fuerstia marisgermanicae gen. nov., sp. nov., an Unusual Member of the Phylum Planctomycetes from the German Wadden Sea.</title>
        <authorList>
            <person name="Kohn T."/>
            <person name="Heuer A."/>
            <person name="Jogler M."/>
            <person name="Vollmers J."/>
            <person name="Boedeker C."/>
            <person name="Bunk B."/>
            <person name="Rast P."/>
            <person name="Borchert D."/>
            <person name="Glockner I."/>
            <person name="Freese H.M."/>
            <person name="Klenk H.P."/>
            <person name="Overmann J."/>
            <person name="Kaster A.K."/>
            <person name="Rohde M."/>
            <person name="Wiegand S."/>
            <person name="Jogler C."/>
        </authorList>
    </citation>
    <scope>NUCLEOTIDE SEQUENCE [LARGE SCALE GENOMIC DNA]</scope>
    <source>
        <strain evidence="1 2">NH11</strain>
    </source>
</reference>
<dbReference type="KEGG" id="fmr:Fuma_00399"/>
<dbReference type="SUPFAM" id="SSF54518">
    <property type="entry name" value="Tubby C-terminal domain-like"/>
    <property type="match status" value="1"/>
</dbReference>
<dbReference type="InterPro" id="IPR005552">
    <property type="entry name" value="Scramblase"/>
</dbReference>
<sequence length="196" mass="22325">MHPILNRNLFLVKEKVGMFKAANNFDIFDPETGEEIIHCREERLGPITRILRFTDWKTLTPFHVDIRTVSGEPILSVRRGVSVFLSTVDVLDEEDDRIGGFKQKLFSLGGAFRVLGADDQELCMLKGKWTGWDFRFMAGETELARVTKKWAGLGKEFFTSADNYVLEISSEVPPDNPVRQLILAAVMCIDMVLKER</sequence>
<accession>A0A1P8W9T4</accession>